<dbReference type="InterPro" id="IPR023214">
    <property type="entry name" value="HAD_sf"/>
</dbReference>
<comment type="caution">
    <text evidence="3">The sequence shown here is derived from an EMBL/GenBank/DDBJ whole genome shotgun (WGS) entry which is preliminary data.</text>
</comment>
<keyword evidence="4" id="KW-1185">Reference proteome</keyword>
<comment type="similarity">
    <text evidence="1">Belongs to the HAD-like hydrolase superfamily. S-2-haloalkanoic acid dehalogenase family.</text>
</comment>
<reference evidence="3" key="1">
    <citation type="journal article" date="2021" name="Nat. Commun.">
        <title>Genetic determinants of endophytism in the Arabidopsis root mycobiome.</title>
        <authorList>
            <person name="Mesny F."/>
            <person name="Miyauchi S."/>
            <person name="Thiergart T."/>
            <person name="Pickel B."/>
            <person name="Atanasova L."/>
            <person name="Karlsson M."/>
            <person name="Huettel B."/>
            <person name="Barry K.W."/>
            <person name="Haridas S."/>
            <person name="Chen C."/>
            <person name="Bauer D."/>
            <person name="Andreopoulos W."/>
            <person name="Pangilinan J."/>
            <person name="LaButti K."/>
            <person name="Riley R."/>
            <person name="Lipzen A."/>
            <person name="Clum A."/>
            <person name="Drula E."/>
            <person name="Henrissat B."/>
            <person name="Kohler A."/>
            <person name="Grigoriev I.V."/>
            <person name="Martin F.M."/>
            <person name="Hacquard S."/>
        </authorList>
    </citation>
    <scope>NUCLEOTIDE SEQUENCE</scope>
    <source>
        <strain evidence="3">MPI-CAGE-AT-0023</strain>
    </source>
</reference>
<evidence type="ECO:0000256" key="2">
    <source>
        <dbReference type="ARBA" id="ARBA00022801"/>
    </source>
</evidence>
<dbReference type="EMBL" id="JAGMUX010000006">
    <property type="protein sequence ID" value="KAH7255674.1"/>
    <property type="molecule type" value="Genomic_DNA"/>
</dbReference>
<dbReference type="PRINTS" id="PR00413">
    <property type="entry name" value="HADHALOGNASE"/>
</dbReference>
<evidence type="ECO:0000313" key="3">
    <source>
        <dbReference type="EMBL" id="KAH7255674.1"/>
    </source>
</evidence>
<dbReference type="Gene3D" id="1.10.150.240">
    <property type="entry name" value="Putative phosphatase, domain 2"/>
    <property type="match status" value="1"/>
</dbReference>
<dbReference type="NCBIfam" id="TIGR01493">
    <property type="entry name" value="HAD-SF-IA-v2"/>
    <property type="match status" value="1"/>
</dbReference>
<dbReference type="PANTHER" id="PTHR43316:SF3">
    <property type="entry name" value="HALOACID DEHALOGENASE, TYPE II (AFU_ORTHOLOGUE AFUA_2G07750)-RELATED"/>
    <property type="match status" value="1"/>
</dbReference>
<dbReference type="NCBIfam" id="TIGR01428">
    <property type="entry name" value="HAD_type_II"/>
    <property type="match status" value="1"/>
</dbReference>
<dbReference type="SFLD" id="SFLDG01129">
    <property type="entry name" value="C1.5:_HAD__Beta-PGM__Phosphata"/>
    <property type="match status" value="1"/>
</dbReference>
<gene>
    <name evidence="3" type="ORF">BKA55DRAFT_564727</name>
</gene>
<name>A0A9P9KK80_FUSRE</name>
<dbReference type="GeneID" id="70222462"/>
<dbReference type="OrthoDB" id="40579at2759"/>
<dbReference type="Gene3D" id="3.40.50.1000">
    <property type="entry name" value="HAD superfamily/HAD-like"/>
    <property type="match status" value="1"/>
</dbReference>
<dbReference type="InterPro" id="IPR006439">
    <property type="entry name" value="HAD-SF_hydro_IA"/>
</dbReference>
<dbReference type="SUPFAM" id="SSF56784">
    <property type="entry name" value="HAD-like"/>
    <property type="match status" value="1"/>
</dbReference>
<sequence>MYSLQKRYCKHLTLLHSYQYKIKTSLQYTKKLQSRQTPRMSPGAISPLSKVKALTFDVFGTVVNWRSSVTEELTLRAYRKTSSDLDPAVKTRVQKLNEEDWGRFAQEWRNSYGKFTRGFDPEKHTWKTIDQHHHDSLVELLKAWDLADLYSPTEIESLSLVWHRLTPWDDSSDGIHKLGKTYKTSTLSNGNVSLLRDLNDFGNLGFQVLLSGEKFRAYKPNPTVYSGAVRELGLEPHEVSMVAAHLNDLEAARACGLRTVYVERPQEEAWDKEDERYQKAKEWVDIWITEDDQGFLALAQRLKELA</sequence>
<keyword evidence="2" id="KW-0378">Hydrolase</keyword>
<evidence type="ECO:0000313" key="4">
    <source>
        <dbReference type="Proteomes" id="UP000720189"/>
    </source>
</evidence>
<organism evidence="3 4">
    <name type="scientific">Fusarium redolens</name>
    <dbReference type="NCBI Taxonomy" id="48865"/>
    <lineage>
        <taxon>Eukaryota</taxon>
        <taxon>Fungi</taxon>
        <taxon>Dikarya</taxon>
        <taxon>Ascomycota</taxon>
        <taxon>Pezizomycotina</taxon>
        <taxon>Sordariomycetes</taxon>
        <taxon>Hypocreomycetidae</taxon>
        <taxon>Hypocreales</taxon>
        <taxon>Nectriaceae</taxon>
        <taxon>Fusarium</taxon>
        <taxon>Fusarium redolens species complex</taxon>
    </lineage>
</organism>
<dbReference type="InterPro" id="IPR036412">
    <property type="entry name" value="HAD-like_sf"/>
</dbReference>
<dbReference type="PANTHER" id="PTHR43316">
    <property type="entry name" value="HYDROLASE, HALOACID DELAHOGENASE-RELATED"/>
    <property type="match status" value="1"/>
</dbReference>
<dbReference type="Proteomes" id="UP000720189">
    <property type="component" value="Unassembled WGS sequence"/>
</dbReference>
<dbReference type="AlphaFoldDB" id="A0A9P9KK80"/>
<dbReference type="InterPro" id="IPR006328">
    <property type="entry name" value="2-HAD"/>
</dbReference>
<dbReference type="SFLD" id="SFLDS00003">
    <property type="entry name" value="Haloacid_Dehalogenase"/>
    <property type="match status" value="1"/>
</dbReference>
<dbReference type="GO" id="GO:0019120">
    <property type="term" value="F:hydrolase activity, acting on acid halide bonds, in C-halide compounds"/>
    <property type="evidence" value="ECO:0007669"/>
    <property type="project" value="InterPro"/>
</dbReference>
<protein>
    <submittedName>
        <fullName evidence="3">HAD-like domain-containing protein</fullName>
    </submittedName>
</protein>
<dbReference type="InterPro" id="IPR023198">
    <property type="entry name" value="PGP-like_dom2"/>
</dbReference>
<dbReference type="GO" id="GO:0016791">
    <property type="term" value="F:phosphatase activity"/>
    <property type="evidence" value="ECO:0007669"/>
    <property type="project" value="UniProtKB-ARBA"/>
</dbReference>
<proteinExistence type="inferred from homology"/>
<dbReference type="Pfam" id="PF00702">
    <property type="entry name" value="Hydrolase"/>
    <property type="match status" value="1"/>
</dbReference>
<accession>A0A9P9KK80</accession>
<evidence type="ECO:0000256" key="1">
    <source>
        <dbReference type="ARBA" id="ARBA00008106"/>
    </source>
</evidence>
<dbReference type="InterPro" id="IPR051540">
    <property type="entry name" value="S-2-haloacid_dehalogenase"/>
</dbReference>
<dbReference type="RefSeq" id="XP_046051243.1">
    <property type="nucleotide sequence ID" value="XM_046192508.1"/>
</dbReference>